<dbReference type="EMBL" id="ML208475">
    <property type="protein sequence ID" value="TFK64410.1"/>
    <property type="molecule type" value="Genomic_DNA"/>
</dbReference>
<evidence type="ECO:0000313" key="1">
    <source>
        <dbReference type="EMBL" id="TFK64410.1"/>
    </source>
</evidence>
<evidence type="ECO:0000313" key="2">
    <source>
        <dbReference type="Proteomes" id="UP000308600"/>
    </source>
</evidence>
<reference evidence="1 2" key="1">
    <citation type="journal article" date="2019" name="Nat. Ecol. Evol.">
        <title>Megaphylogeny resolves global patterns of mushroom evolution.</title>
        <authorList>
            <person name="Varga T."/>
            <person name="Krizsan K."/>
            <person name="Foldi C."/>
            <person name="Dima B."/>
            <person name="Sanchez-Garcia M."/>
            <person name="Sanchez-Ramirez S."/>
            <person name="Szollosi G.J."/>
            <person name="Szarkandi J.G."/>
            <person name="Papp V."/>
            <person name="Albert L."/>
            <person name="Andreopoulos W."/>
            <person name="Angelini C."/>
            <person name="Antonin V."/>
            <person name="Barry K.W."/>
            <person name="Bougher N.L."/>
            <person name="Buchanan P."/>
            <person name="Buyck B."/>
            <person name="Bense V."/>
            <person name="Catcheside P."/>
            <person name="Chovatia M."/>
            <person name="Cooper J."/>
            <person name="Damon W."/>
            <person name="Desjardin D."/>
            <person name="Finy P."/>
            <person name="Geml J."/>
            <person name="Haridas S."/>
            <person name="Hughes K."/>
            <person name="Justo A."/>
            <person name="Karasinski D."/>
            <person name="Kautmanova I."/>
            <person name="Kiss B."/>
            <person name="Kocsube S."/>
            <person name="Kotiranta H."/>
            <person name="LaButti K.M."/>
            <person name="Lechner B.E."/>
            <person name="Liimatainen K."/>
            <person name="Lipzen A."/>
            <person name="Lukacs Z."/>
            <person name="Mihaltcheva S."/>
            <person name="Morgado L.N."/>
            <person name="Niskanen T."/>
            <person name="Noordeloos M.E."/>
            <person name="Ohm R.A."/>
            <person name="Ortiz-Santana B."/>
            <person name="Ovrebo C."/>
            <person name="Racz N."/>
            <person name="Riley R."/>
            <person name="Savchenko A."/>
            <person name="Shiryaev A."/>
            <person name="Soop K."/>
            <person name="Spirin V."/>
            <person name="Szebenyi C."/>
            <person name="Tomsovsky M."/>
            <person name="Tulloss R.E."/>
            <person name="Uehling J."/>
            <person name="Grigoriev I.V."/>
            <person name="Vagvolgyi C."/>
            <person name="Papp T."/>
            <person name="Martin F.M."/>
            <person name="Miettinen O."/>
            <person name="Hibbett D.S."/>
            <person name="Nagy L.G."/>
        </authorList>
    </citation>
    <scope>NUCLEOTIDE SEQUENCE [LARGE SCALE GENOMIC DNA]</scope>
    <source>
        <strain evidence="1 2">NL-1719</strain>
    </source>
</reference>
<dbReference type="Proteomes" id="UP000308600">
    <property type="component" value="Unassembled WGS sequence"/>
</dbReference>
<name>A0ACD3AFI8_9AGAR</name>
<keyword evidence="2" id="KW-1185">Reference proteome</keyword>
<proteinExistence type="predicted"/>
<accession>A0ACD3AFI8</accession>
<organism evidence="1 2">
    <name type="scientific">Pluteus cervinus</name>
    <dbReference type="NCBI Taxonomy" id="181527"/>
    <lineage>
        <taxon>Eukaryota</taxon>
        <taxon>Fungi</taxon>
        <taxon>Dikarya</taxon>
        <taxon>Basidiomycota</taxon>
        <taxon>Agaricomycotina</taxon>
        <taxon>Agaricomycetes</taxon>
        <taxon>Agaricomycetidae</taxon>
        <taxon>Agaricales</taxon>
        <taxon>Pluteineae</taxon>
        <taxon>Pluteaceae</taxon>
        <taxon>Pluteus</taxon>
    </lineage>
</organism>
<sequence length="578" mass="65505">MPPSGIQHSMATLPVVAPLTNVHAVLSTPELVTTICYELLDLLLQPVFIPMVPGQLRHLEPLRSLRALALSCRFLSHFALEALWSNLPDIAILLRTLPSNCWEGELDPEDFWPEDSELVMKPTPELDNLKVEDCTRFTMYCRFIQRLLTDDFPSRVVDVSFFRHLKRIFGPQLPLPRLRRLRWGDCPQHPLNPFAAHFFVPSLQSIEFLIGEPRERVPRSGYDVILPLLLQNCPGIRKLTFTECGAEYEDPLAQLSDIYLRWRYLTHLEVPVVSTETFIRLATGDYSEHGLARLAIGNMGTIDWDTFERTVQPQTGFTTLRHFTLSEISFDGALKLFKASRTSLTYLRLNIRGALSGDNWESLFRAVRDGVEPDKLEFLALSEIPSPWRMEDEDVEYPDTISSEHLLALLPLKNLQVLYLHTTHGYEIGDVSICQLAQGLPTLETLRLCTTRKSLSWTPALTLNGVAQIALRIPKLECLTIPFDAYSPGPLPLPVAVETALECTPRKSQLCYLDVRHSPIDSATTVAPIVKEIFPNIEVIICEAMEGHYSEKWRKVRALLGIGDEASLVDWESDDDEE</sequence>
<gene>
    <name evidence="1" type="ORF">BDN72DRAFT_963221</name>
</gene>
<protein>
    <submittedName>
        <fullName evidence="1">Uncharacterized protein</fullName>
    </submittedName>
</protein>